<feature type="transmembrane region" description="Helical" evidence="1">
    <location>
        <begin position="18"/>
        <end position="40"/>
    </location>
</feature>
<dbReference type="RefSeq" id="XP_030539279.1">
    <property type="nucleotide sequence ID" value="XM_030683419.2"/>
</dbReference>
<sequence length="401" mass="45802">MTTHFAPMFSDSKNRSCLYTLFMIASLFCGAYFIGSTVIAKEYKDRLIRLEATETMRNRDSMRCKDHCRPSGSEHLPKGIVVGTSNLEMQPLWGPIENNKNTTPAMNLLALAVGIKQKEIVNRLVQKFPSKDFVVMLFHYDGVVDDWKNFTWSDHAIHVSAVNQTKWWFAKRFLHPDIVAEYSYIFLWDEDIGVENFDPNRYLSIVQGEGLEVSQPALDPVKSAIHLPITARRKNSKVHRRMYKSKGSGRCDDHSTAPPCVGWVEIMAPVFSRMAWRCVWFMIQNDLIHAWGLDMVLGYCAQGDRTQKVGVVDSEYIIHLGLPTLGVGNGKQVHSHAPVHSARDLPSTGAVASHEPLVVDNRIEVRKRSYEEMQVFRERWKNAIKEDQCWVDPFEQSSNKS</sequence>
<proteinExistence type="predicted"/>
<keyword evidence="1" id="KW-0812">Transmembrane</keyword>
<gene>
    <name evidence="3" type="primary">LOC115747309</name>
</gene>
<dbReference type="Proteomes" id="UP000827889">
    <property type="component" value="Chromosome 11"/>
</dbReference>
<evidence type="ECO:0000313" key="3">
    <source>
        <dbReference type="RefSeq" id="XP_030539279.1"/>
    </source>
</evidence>
<accession>A0A8B8PWX6</accession>
<keyword evidence="2" id="KW-1185">Reference proteome</keyword>
<name>A0A8B8PWX6_9MYRT</name>
<dbReference type="GeneID" id="115747309"/>
<keyword evidence="1" id="KW-0472">Membrane</keyword>
<dbReference type="PANTHER" id="PTHR31210:SF11">
    <property type="entry name" value="KETOGLUTARATE REDUCTASE TRANS-SPLICING-LIKE PROTEIN, PUTATIVE (DUF707)-RELATED"/>
    <property type="match status" value="1"/>
</dbReference>
<dbReference type="Pfam" id="PF05212">
    <property type="entry name" value="DUF707"/>
    <property type="match status" value="1"/>
</dbReference>
<evidence type="ECO:0000313" key="2">
    <source>
        <dbReference type="Proteomes" id="UP000827889"/>
    </source>
</evidence>
<dbReference type="AlphaFoldDB" id="A0A8B8PWX6"/>
<reference evidence="3" key="1">
    <citation type="submission" date="2025-08" db="UniProtKB">
        <authorList>
            <consortium name="RefSeq"/>
        </authorList>
    </citation>
    <scope>IDENTIFICATION</scope>
    <source>
        <tissue evidence="3">Leaf</tissue>
    </source>
</reference>
<dbReference type="InterPro" id="IPR007877">
    <property type="entry name" value="DUF707"/>
</dbReference>
<dbReference type="PANTHER" id="PTHR31210">
    <property type="entry name" value="OS06G0731900 PROTEIN"/>
    <property type="match status" value="1"/>
</dbReference>
<evidence type="ECO:0000256" key="1">
    <source>
        <dbReference type="SAM" id="Phobius"/>
    </source>
</evidence>
<protein>
    <submittedName>
        <fullName evidence="3">Uncharacterized protein LOC115747309 isoform X2</fullName>
    </submittedName>
</protein>
<keyword evidence="1" id="KW-1133">Transmembrane helix</keyword>
<organism evidence="2 3">
    <name type="scientific">Rhodamnia argentea</name>
    <dbReference type="NCBI Taxonomy" id="178133"/>
    <lineage>
        <taxon>Eukaryota</taxon>
        <taxon>Viridiplantae</taxon>
        <taxon>Streptophyta</taxon>
        <taxon>Embryophyta</taxon>
        <taxon>Tracheophyta</taxon>
        <taxon>Spermatophyta</taxon>
        <taxon>Magnoliopsida</taxon>
        <taxon>eudicotyledons</taxon>
        <taxon>Gunneridae</taxon>
        <taxon>Pentapetalae</taxon>
        <taxon>rosids</taxon>
        <taxon>malvids</taxon>
        <taxon>Myrtales</taxon>
        <taxon>Myrtaceae</taxon>
        <taxon>Myrtoideae</taxon>
        <taxon>Myrteae</taxon>
        <taxon>Australasian group</taxon>
        <taxon>Rhodamnia</taxon>
    </lineage>
</organism>